<dbReference type="GO" id="GO:0005664">
    <property type="term" value="C:nuclear origin of replication recognition complex"/>
    <property type="evidence" value="ECO:0007669"/>
    <property type="project" value="TreeGrafter"/>
</dbReference>
<dbReference type="Pfam" id="PF24882">
    <property type="entry name" value="WHD_ORC2"/>
    <property type="match status" value="1"/>
</dbReference>
<dbReference type="PANTHER" id="PTHR14052">
    <property type="entry name" value="ORIGIN RECOGNITION COMPLEX SUBUNIT 2"/>
    <property type="match status" value="1"/>
</dbReference>
<keyword evidence="3" id="KW-1185">Reference proteome</keyword>
<dbReference type="STRING" id="1358809.S7W8F3"/>
<organism evidence="2 3">
    <name type="scientific">Spraguea lophii (strain 42_110)</name>
    <name type="common">Microsporidian parasite</name>
    <dbReference type="NCBI Taxonomy" id="1358809"/>
    <lineage>
        <taxon>Eukaryota</taxon>
        <taxon>Fungi</taxon>
        <taxon>Fungi incertae sedis</taxon>
        <taxon>Microsporidia</taxon>
        <taxon>Spragueidae</taxon>
        <taxon>Spraguea</taxon>
    </lineage>
</organism>
<name>S7W8F3_SPRLO</name>
<feature type="domain" description="Origin recognition complex subunit 2 winged-helix" evidence="1">
    <location>
        <begin position="173"/>
        <end position="217"/>
    </location>
</feature>
<reference evidence="3" key="1">
    <citation type="journal article" date="2013" name="PLoS Genet.">
        <title>The genome of Spraguea lophii and the basis of host-microsporidian interactions.</title>
        <authorList>
            <person name="Campbell S.E."/>
            <person name="Williams T.A."/>
            <person name="Yousuf A."/>
            <person name="Soanes D.M."/>
            <person name="Paszkiewicz K.H."/>
            <person name="Williams B.A.P."/>
        </authorList>
    </citation>
    <scope>NUCLEOTIDE SEQUENCE [LARGE SCALE GENOMIC DNA]</scope>
    <source>
        <strain evidence="3">42_110</strain>
    </source>
</reference>
<dbReference type="HOGENOM" id="CLU_1138763_0_0_1"/>
<dbReference type="InterPro" id="IPR007220">
    <property type="entry name" value="ORC2"/>
</dbReference>
<dbReference type="EMBL" id="ATCN01000391">
    <property type="protein sequence ID" value="EPR79131.1"/>
    <property type="molecule type" value="Genomic_DNA"/>
</dbReference>
<dbReference type="GO" id="GO:0006260">
    <property type="term" value="P:DNA replication"/>
    <property type="evidence" value="ECO:0007669"/>
    <property type="project" value="InterPro"/>
</dbReference>
<dbReference type="VEuPathDB" id="MicrosporidiaDB:SLOPH_2406"/>
<evidence type="ECO:0000313" key="3">
    <source>
        <dbReference type="Proteomes" id="UP000014978"/>
    </source>
</evidence>
<dbReference type="PANTHER" id="PTHR14052:SF0">
    <property type="entry name" value="ORIGIN RECOGNITION COMPLEX SUBUNIT 2"/>
    <property type="match status" value="1"/>
</dbReference>
<proteinExistence type="predicted"/>
<comment type="caution">
    <text evidence="2">The sequence shown here is derived from an EMBL/GenBank/DDBJ whole genome shotgun (WGS) entry which is preliminary data.</text>
</comment>
<dbReference type="InterPro" id="IPR056773">
    <property type="entry name" value="WHD_ORC2"/>
</dbReference>
<sequence>MSLDKFHINAKEEYNLLLEHYNILFYGIGCKISLLQKIFPSAFFYNNLEEFADWIENIIGKCNSERKYPDYIYNVKLKLEEYNKIITLVFIDFNYDYNFISPNIRIIGTVEKIDTNIILDPFNFIMRDMTTFKIYKGLEHIELQQDDILFVKLEGIIENIPKKSKNIFLFILKNSEKNKIRLKDLLPKIKQEFLIVSPKTLRQSLVEFIDHKIITFGTNEIILKFTVDDKKRILERYGNTNKNQ</sequence>
<dbReference type="AlphaFoldDB" id="S7W8F3"/>
<protein>
    <submittedName>
        <fullName evidence="2">Origin recognition complex subunit 2</fullName>
    </submittedName>
</protein>
<dbReference type="InParanoid" id="S7W8F3"/>
<dbReference type="OMA" id="DFNFIMK"/>
<evidence type="ECO:0000313" key="2">
    <source>
        <dbReference type="EMBL" id="EPR79131.1"/>
    </source>
</evidence>
<dbReference type="GO" id="GO:0003688">
    <property type="term" value="F:DNA replication origin binding"/>
    <property type="evidence" value="ECO:0007669"/>
    <property type="project" value="TreeGrafter"/>
</dbReference>
<evidence type="ECO:0000259" key="1">
    <source>
        <dbReference type="Pfam" id="PF24882"/>
    </source>
</evidence>
<gene>
    <name evidence="2" type="ORF">SLOPH_2406</name>
</gene>
<dbReference type="Proteomes" id="UP000014978">
    <property type="component" value="Unassembled WGS sequence"/>
</dbReference>
<dbReference type="OrthoDB" id="346673at2759"/>
<accession>S7W8F3</accession>